<dbReference type="Pfam" id="PF21974">
    <property type="entry name" value="SPN1_m3Gcap_bd"/>
    <property type="match status" value="1"/>
</dbReference>
<reference evidence="13" key="1">
    <citation type="submission" date="2021-11" db="EMBL/GenBank/DDBJ databases">
        <authorList>
            <person name="Schell T."/>
        </authorList>
    </citation>
    <scope>NUCLEOTIDE SEQUENCE</scope>
    <source>
        <strain evidence="13">M5</strain>
    </source>
</reference>
<organism evidence="13 14">
    <name type="scientific">Daphnia galeata</name>
    <dbReference type="NCBI Taxonomy" id="27404"/>
    <lineage>
        <taxon>Eukaryota</taxon>
        <taxon>Metazoa</taxon>
        <taxon>Ecdysozoa</taxon>
        <taxon>Arthropoda</taxon>
        <taxon>Crustacea</taxon>
        <taxon>Branchiopoda</taxon>
        <taxon>Diplostraca</taxon>
        <taxon>Cladocera</taxon>
        <taxon>Anomopoda</taxon>
        <taxon>Daphniidae</taxon>
        <taxon>Daphnia</taxon>
    </lineage>
</organism>
<evidence type="ECO:0000256" key="7">
    <source>
        <dbReference type="ARBA" id="ARBA00022490"/>
    </source>
</evidence>
<dbReference type="InterPro" id="IPR002652">
    <property type="entry name" value="Importin-a_IBB"/>
</dbReference>
<sequence length="327" mass="38061">MDNLIGSLELSLNVSNELYNTISPHPRFSQFKKTFKTNQEERRRRTLENQKQSRYDYFNHCRCLAENEFSVGNESISEDSPDEMEWSPPKIQTPRTYQDQIMLSEWLVEVPEDFETSWLVMPCPIGKRCLVVASRGWTKVYSKSGFLITEFQSVLPGGFRQSSDSTILDCLWDQCKQCYFVLDVLSWSGVPLLGCEAEFRFYWISGKFNEHPELGIKSAKNRYAFIPLSVSPCTKENIEALLVNEKDIWLPLDGLLFYHKLGFYTPRVSPLVGWLKPFMISEVLKAKVPEFYMQKKPISYVNIQQHLKKHNPTVKFEKRSAEMSTTN</sequence>
<comment type="similarity">
    <text evidence="4">Belongs to the snurportin family.</text>
</comment>
<dbReference type="SUPFAM" id="SSF56091">
    <property type="entry name" value="DNA ligase/mRNA capping enzyme, catalytic domain"/>
    <property type="match status" value="1"/>
</dbReference>
<protein>
    <recommendedName>
        <fullName evidence="5">Snurportin-1</fullName>
    </recommendedName>
    <alternativeName>
        <fullName evidence="10">RNA U transporter 1</fullName>
    </alternativeName>
</protein>
<dbReference type="AlphaFoldDB" id="A0A8J2RWC2"/>
<keyword evidence="9" id="KW-0539">Nucleus</keyword>
<evidence type="ECO:0000259" key="12">
    <source>
        <dbReference type="PROSITE" id="PS51214"/>
    </source>
</evidence>
<proteinExistence type="inferred from homology"/>
<evidence type="ECO:0000256" key="3">
    <source>
        <dbReference type="ARBA" id="ARBA00004496"/>
    </source>
</evidence>
<dbReference type="Gene3D" id="3.30.470.30">
    <property type="entry name" value="DNA ligase/mRNA capping enzyme"/>
    <property type="match status" value="1"/>
</dbReference>
<evidence type="ECO:0000256" key="8">
    <source>
        <dbReference type="ARBA" id="ARBA00022884"/>
    </source>
</evidence>
<dbReference type="InterPro" id="IPR047857">
    <property type="entry name" value="Snurportin1_C"/>
</dbReference>
<dbReference type="GO" id="GO:0005634">
    <property type="term" value="C:nucleus"/>
    <property type="evidence" value="ECO:0007669"/>
    <property type="project" value="UniProtKB-SubCell"/>
</dbReference>
<name>A0A8J2RWC2_9CRUS</name>
<gene>
    <name evidence="13" type="ORF">DGAL_LOCUS14255</name>
</gene>
<evidence type="ECO:0000313" key="14">
    <source>
        <dbReference type="Proteomes" id="UP000789390"/>
    </source>
</evidence>
<dbReference type="GO" id="GO:0005737">
    <property type="term" value="C:cytoplasm"/>
    <property type="evidence" value="ECO:0007669"/>
    <property type="project" value="UniProtKB-SubCell"/>
</dbReference>
<feature type="domain" description="IBB" evidence="12">
    <location>
        <begin position="11"/>
        <end position="75"/>
    </location>
</feature>
<dbReference type="PANTHER" id="PTHR13403">
    <property type="entry name" value="SNURPORTIN1 RNUT1 PROTEIN RNA, U TRANSPORTER 1"/>
    <property type="match status" value="1"/>
</dbReference>
<evidence type="ECO:0000313" key="13">
    <source>
        <dbReference type="EMBL" id="CAH0110664.1"/>
    </source>
</evidence>
<accession>A0A8J2RWC2</accession>
<evidence type="ECO:0000256" key="9">
    <source>
        <dbReference type="ARBA" id="ARBA00023242"/>
    </source>
</evidence>
<dbReference type="GO" id="GO:0061608">
    <property type="term" value="F:nuclear import signal receptor activity"/>
    <property type="evidence" value="ECO:0007669"/>
    <property type="project" value="InterPro"/>
</dbReference>
<comment type="function">
    <text evidence="1">Functions as an U snRNP-specific nuclear import adapter. Involved in the trimethylguanosine (m3G)-cap-dependent nuclear import of U snRNPs. Binds specifically to the terminal m3G-cap U snRNAs.</text>
</comment>
<keyword evidence="6 11" id="KW-0813">Transport</keyword>
<evidence type="ECO:0000256" key="10">
    <source>
        <dbReference type="ARBA" id="ARBA00031454"/>
    </source>
</evidence>
<evidence type="ECO:0000256" key="6">
    <source>
        <dbReference type="ARBA" id="ARBA00022448"/>
    </source>
</evidence>
<dbReference type="InterPro" id="IPR017336">
    <property type="entry name" value="Snurportin-1"/>
</dbReference>
<dbReference type="Proteomes" id="UP000789390">
    <property type="component" value="Unassembled WGS sequence"/>
</dbReference>
<dbReference type="InterPro" id="IPR024721">
    <property type="entry name" value="Snurportin-1_N"/>
</dbReference>
<evidence type="ECO:0000256" key="2">
    <source>
        <dbReference type="ARBA" id="ARBA00004123"/>
    </source>
</evidence>
<comment type="subcellular location">
    <subcellularLocation>
        <location evidence="3">Cytoplasm</location>
    </subcellularLocation>
    <subcellularLocation>
        <location evidence="2">Nucleus</location>
    </subcellularLocation>
</comment>
<comment type="caution">
    <text evidence="13">The sequence shown here is derived from an EMBL/GenBank/DDBJ whole genome shotgun (WGS) entry which is preliminary data.</text>
</comment>
<dbReference type="Pfam" id="PF11538">
    <property type="entry name" value="Snurportin1"/>
    <property type="match status" value="1"/>
</dbReference>
<dbReference type="OrthoDB" id="10003593at2759"/>
<dbReference type="PANTHER" id="PTHR13403:SF6">
    <property type="entry name" value="SNURPORTIN-1"/>
    <property type="match status" value="1"/>
</dbReference>
<dbReference type="EMBL" id="CAKKLH010000304">
    <property type="protein sequence ID" value="CAH0110664.1"/>
    <property type="molecule type" value="Genomic_DNA"/>
</dbReference>
<keyword evidence="8" id="KW-0694">RNA-binding</keyword>
<keyword evidence="7" id="KW-0963">Cytoplasm</keyword>
<evidence type="ECO:0000256" key="11">
    <source>
        <dbReference type="PROSITE-ProRule" id="PRU00561"/>
    </source>
</evidence>
<keyword evidence="14" id="KW-1185">Reference proteome</keyword>
<dbReference type="GO" id="GO:0061015">
    <property type="term" value="P:snRNA import into nucleus"/>
    <property type="evidence" value="ECO:0007669"/>
    <property type="project" value="InterPro"/>
</dbReference>
<dbReference type="CDD" id="cd09232">
    <property type="entry name" value="Snurportin-1_C"/>
    <property type="match status" value="1"/>
</dbReference>
<evidence type="ECO:0000256" key="1">
    <source>
        <dbReference type="ARBA" id="ARBA00003975"/>
    </source>
</evidence>
<dbReference type="GO" id="GO:0006606">
    <property type="term" value="P:protein import into nucleus"/>
    <property type="evidence" value="ECO:0007669"/>
    <property type="project" value="InterPro"/>
</dbReference>
<dbReference type="PROSITE" id="PS51214">
    <property type="entry name" value="IBB"/>
    <property type="match status" value="1"/>
</dbReference>
<dbReference type="GO" id="GO:0003723">
    <property type="term" value="F:RNA binding"/>
    <property type="evidence" value="ECO:0007669"/>
    <property type="project" value="UniProtKB-KW"/>
</dbReference>
<evidence type="ECO:0000256" key="5">
    <source>
        <dbReference type="ARBA" id="ARBA00016034"/>
    </source>
</evidence>
<evidence type="ECO:0000256" key="4">
    <source>
        <dbReference type="ARBA" id="ARBA00007540"/>
    </source>
</evidence>